<reference evidence="2" key="1">
    <citation type="journal article" date="2023" name="Front. Plant Sci.">
        <title>Chromosomal-level genome assembly of Melastoma candidum provides insights into trichome evolution.</title>
        <authorList>
            <person name="Zhong Y."/>
            <person name="Wu W."/>
            <person name="Sun C."/>
            <person name="Zou P."/>
            <person name="Liu Y."/>
            <person name="Dai S."/>
            <person name="Zhou R."/>
        </authorList>
    </citation>
    <scope>NUCLEOTIDE SEQUENCE [LARGE SCALE GENOMIC DNA]</scope>
</reference>
<dbReference type="EMBL" id="CM042886">
    <property type="protein sequence ID" value="KAI4339075.1"/>
    <property type="molecule type" value="Genomic_DNA"/>
</dbReference>
<proteinExistence type="predicted"/>
<organism evidence="1 2">
    <name type="scientific">Melastoma candidum</name>
    <dbReference type="NCBI Taxonomy" id="119954"/>
    <lineage>
        <taxon>Eukaryota</taxon>
        <taxon>Viridiplantae</taxon>
        <taxon>Streptophyta</taxon>
        <taxon>Embryophyta</taxon>
        <taxon>Tracheophyta</taxon>
        <taxon>Spermatophyta</taxon>
        <taxon>Magnoliopsida</taxon>
        <taxon>eudicotyledons</taxon>
        <taxon>Gunneridae</taxon>
        <taxon>Pentapetalae</taxon>
        <taxon>rosids</taxon>
        <taxon>malvids</taxon>
        <taxon>Myrtales</taxon>
        <taxon>Melastomataceae</taxon>
        <taxon>Melastomatoideae</taxon>
        <taxon>Melastomateae</taxon>
        <taxon>Melastoma</taxon>
    </lineage>
</organism>
<evidence type="ECO:0000313" key="1">
    <source>
        <dbReference type="EMBL" id="KAI4339075.1"/>
    </source>
</evidence>
<evidence type="ECO:0000313" key="2">
    <source>
        <dbReference type="Proteomes" id="UP001057402"/>
    </source>
</evidence>
<comment type="caution">
    <text evidence="1">The sequence shown here is derived from an EMBL/GenBank/DDBJ whole genome shotgun (WGS) entry which is preliminary data.</text>
</comment>
<protein>
    <submittedName>
        <fullName evidence="1">Uncharacterized protein</fullName>
    </submittedName>
</protein>
<sequence length="226" mass="24359">MALAQHRCALTGGCATVDQWKGHSAGANKCRMRMGLIVTGGSDKVMRLWSAGTYKCLEEYSIPDAGSLVDFDFDENKIVGLLGAHLCRWWRNGTRSLFPSREGSFARGLCIGYIDPEAMVGCEDGTDAFMSCACLALSEEQLIFCGSSLGSINERVAKLRSTDLTGVKTLCYNPISNTLFAGSTSGYASCWDLRVKNHQRAPNGGVSPCPCAFPLSEDLKSLCSVE</sequence>
<accession>A0ACB9NS57</accession>
<dbReference type="Proteomes" id="UP001057402">
    <property type="component" value="Chromosome 7"/>
</dbReference>
<keyword evidence="2" id="KW-1185">Reference proteome</keyword>
<gene>
    <name evidence="1" type="ORF">MLD38_024056</name>
</gene>
<name>A0ACB9NS57_9MYRT</name>